<name>A0A5S6R3S3_TRIMR</name>
<dbReference type="Proteomes" id="UP000046395">
    <property type="component" value="Unassembled WGS sequence"/>
</dbReference>
<feature type="domain" description="Alpha/beta hydrolase fold-3" evidence="3">
    <location>
        <begin position="113"/>
        <end position="267"/>
    </location>
</feature>
<dbReference type="InterPro" id="IPR029058">
    <property type="entry name" value="AB_hydrolase_fold"/>
</dbReference>
<dbReference type="PANTHER" id="PTHR48081">
    <property type="entry name" value="AB HYDROLASE SUPERFAMILY PROTEIN C4A8.06C"/>
    <property type="match status" value="1"/>
</dbReference>
<protein>
    <submittedName>
        <fullName evidence="5">Alpha/beta hydrolase fold-3 domain-containing protein</fullName>
    </submittedName>
</protein>
<organism evidence="4 5">
    <name type="scientific">Trichuris muris</name>
    <name type="common">Mouse whipworm</name>
    <dbReference type="NCBI Taxonomy" id="70415"/>
    <lineage>
        <taxon>Eukaryota</taxon>
        <taxon>Metazoa</taxon>
        <taxon>Ecdysozoa</taxon>
        <taxon>Nematoda</taxon>
        <taxon>Enoplea</taxon>
        <taxon>Dorylaimia</taxon>
        <taxon>Trichinellida</taxon>
        <taxon>Trichuridae</taxon>
        <taxon>Trichuris</taxon>
    </lineage>
</organism>
<keyword evidence="2" id="KW-1133">Transmembrane helix</keyword>
<dbReference type="PANTHER" id="PTHR48081:SF32">
    <property type="entry name" value="ALPHA_BETA HYDROLASE FOLD-3 DOMAIN-CONTAINING PROTEIN"/>
    <property type="match status" value="1"/>
</dbReference>
<accession>A0A5S6R3S3</accession>
<evidence type="ECO:0000256" key="2">
    <source>
        <dbReference type="SAM" id="Phobius"/>
    </source>
</evidence>
<dbReference type="WBParaSite" id="TMUE_3000014073.1">
    <property type="protein sequence ID" value="TMUE_3000014073.1"/>
    <property type="gene ID" value="WBGene00292836"/>
</dbReference>
<feature type="transmembrane region" description="Helical" evidence="2">
    <location>
        <begin position="7"/>
        <end position="26"/>
    </location>
</feature>
<keyword evidence="4" id="KW-1185">Reference proteome</keyword>
<evidence type="ECO:0000313" key="4">
    <source>
        <dbReference type="Proteomes" id="UP000046395"/>
    </source>
</evidence>
<sequence>MTAGKKAFVVASLGILGLAYILYIPLPDQLTDLPRLQIFEPILRLVYHYPAKLASRINDQWHLLWLRMSLHFLVRLAALVDCVEADVLTTDVEFDGVPVRVYEPKRRHSDGALIFFHGGGFVLFNVDSYDALTRDLAVETGMLTVSVNYRVAPEHLFPAAVEDCERAVVHFLRSAHKDFKADANKVVLIGDSAGGNLVAVATQRLKRFDDLPPVKLQVLIYPFMQLLDFKTPSYCDAAQLYRGTMFVDPESIARLMLTYLGLTLDHVPLLLNNSHAAHLRATRSSFYQRINHERLPELFRRSCAPELPLYDQAATVGYFLKSVEPFLFDPNFAPLFVDDLSALPPALVITSEFDILRDEGFWYADRLHEQGVAVSWWHLKSGFHGMFNIHRVISLARSTVGRIGRFVLRHLSLCLDVYTLWSTDKVTSSRLLGVPSGTAACESTLTSRPLQELLQRNIEAAVAVVMQQDLLPYLLQNSDCAATLTIETPWPPCSVAP</sequence>
<keyword evidence="2" id="KW-0472">Membrane</keyword>
<feature type="domain" description="Alpha/beta hydrolase fold-3" evidence="3">
    <location>
        <begin position="329"/>
        <end position="387"/>
    </location>
</feature>
<dbReference type="GO" id="GO:0016787">
    <property type="term" value="F:hydrolase activity"/>
    <property type="evidence" value="ECO:0007669"/>
    <property type="project" value="UniProtKB-KW"/>
</dbReference>
<dbReference type="SUPFAM" id="SSF53474">
    <property type="entry name" value="alpha/beta-Hydrolases"/>
    <property type="match status" value="1"/>
</dbReference>
<reference evidence="5" key="1">
    <citation type="submission" date="2019-12" db="UniProtKB">
        <authorList>
            <consortium name="WormBaseParasite"/>
        </authorList>
    </citation>
    <scope>IDENTIFICATION</scope>
</reference>
<keyword evidence="1" id="KW-0378">Hydrolase</keyword>
<proteinExistence type="predicted"/>
<keyword evidence="2" id="KW-0812">Transmembrane</keyword>
<evidence type="ECO:0000256" key="1">
    <source>
        <dbReference type="ARBA" id="ARBA00022801"/>
    </source>
</evidence>
<dbReference type="Pfam" id="PF07859">
    <property type="entry name" value="Abhydrolase_3"/>
    <property type="match status" value="2"/>
</dbReference>
<dbReference type="AlphaFoldDB" id="A0A5S6R3S3"/>
<dbReference type="InterPro" id="IPR013094">
    <property type="entry name" value="AB_hydrolase_3"/>
</dbReference>
<dbReference type="Gene3D" id="3.40.50.1820">
    <property type="entry name" value="alpha/beta hydrolase"/>
    <property type="match status" value="1"/>
</dbReference>
<evidence type="ECO:0000259" key="3">
    <source>
        <dbReference type="Pfam" id="PF07859"/>
    </source>
</evidence>
<evidence type="ECO:0000313" key="5">
    <source>
        <dbReference type="WBParaSite" id="TMUE_3000014073.1"/>
    </source>
</evidence>
<dbReference type="STRING" id="70415.A0A5S6R3S3"/>
<dbReference type="InterPro" id="IPR050300">
    <property type="entry name" value="GDXG_lipolytic_enzyme"/>
</dbReference>